<sequence length="526" mass="60107">SGQTLYKQIKNNLNNAKLKSYYTRFKNKLQKDIRLTREAYYKNIFEQCKGNSKETWKRVNELTRQREKSKSNINLIVGDGLITDPQLVSKEFNKYFLTVAEGLCCQDDAEKQNLPNELANFFVVKDELSSFFVGPVLPDDLTLAVNSLRNGRSPGFDGYSSFLIKTIFPHISQVFLHIVNLSFTLGEFPECLKESIVTPLHKKGSRTSCDNYRPISLVSTFSKIIEKLMKQKLINFLSKTKFFSKNQYGFREGLNTESAILNLVKSINKGINNTKKVSGLFLDIKKAFDTVNHNILLKKMYKSGIRGVAYDWFHSYLKNRRQRVRINGVLSESAIIKYGVPQGSVLGPILFLIYINDLCNGNFKGLVTSFADDTAITYIKGSNVEIQEAMNADLAALRYWFAVNKMILSPEKTVYLNFSLRQTCILLNPVTYKCVDCLTKYTACSQNCVNLKQCNNIKYLGIFLDENLNWKIHVSRLVGQLSNHLRIFYFLKDICSSEVLRTVYFSLVHSKLEYAISAWGGTYATN</sequence>
<proteinExistence type="predicted"/>
<evidence type="ECO:0000313" key="2">
    <source>
        <dbReference type="EMBL" id="JAS80005.1"/>
    </source>
</evidence>
<dbReference type="SUPFAM" id="SSF56672">
    <property type="entry name" value="DNA/RNA polymerases"/>
    <property type="match status" value="1"/>
</dbReference>
<gene>
    <name evidence="2" type="ORF">g.29633</name>
</gene>
<dbReference type="Pfam" id="PF00078">
    <property type="entry name" value="RVT_1"/>
    <property type="match status" value="1"/>
</dbReference>
<evidence type="ECO:0000259" key="1">
    <source>
        <dbReference type="PROSITE" id="PS50878"/>
    </source>
</evidence>
<accession>A0A1B6HZE7</accession>
<dbReference type="GO" id="GO:0071897">
    <property type="term" value="P:DNA biosynthetic process"/>
    <property type="evidence" value="ECO:0007669"/>
    <property type="project" value="UniProtKB-ARBA"/>
</dbReference>
<dbReference type="AlphaFoldDB" id="A0A1B6HZE7"/>
<dbReference type="InterPro" id="IPR000477">
    <property type="entry name" value="RT_dom"/>
</dbReference>
<feature type="non-terminal residue" evidence="2">
    <location>
        <position position="526"/>
    </location>
</feature>
<dbReference type="InterPro" id="IPR043502">
    <property type="entry name" value="DNA/RNA_pol_sf"/>
</dbReference>
<dbReference type="PROSITE" id="PS50878">
    <property type="entry name" value="RT_POL"/>
    <property type="match status" value="1"/>
</dbReference>
<dbReference type="PANTHER" id="PTHR33332">
    <property type="entry name" value="REVERSE TRANSCRIPTASE DOMAIN-CONTAINING PROTEIN"/>
    <property type="match status" value="1"/>
</dbReference>
<name>A0A1B6HZE7_9HEMI</name>
<reference evidence="2" key="1">
    <citation type="submission" date="2015-11" db="EMBL/GenBank/DDBJ databases">
        <title>De novo transcriptome assembly of four potential Pierce s Disease insect vectors from Arizona vineyards.</title>
        <authorList>
            <person name="Tassone E.E."/>
        </authorList>
    </citation>
    <scope>NUCLEOTIDE SEQUENCE</scope>
</reference>
<protein>
    <recommendedName>
        <fullName evidence="1">Reverse transcriptase domain-containing protein</fullName>
    </recommendedName>
</protein>
<feature type="non-terminal residue" evidence="2">
    <location>
        <position position="1"/>
    </location>
</feature>
<feature type="domain" description="Reverse transcriptase" evidence="1">
    <location>
        <begin position="181"/>
        <end position="464"/>
    </location>
</feature>
<dbReference type="EMBL" id="GECU01027701">
    <property type="protein sequence ID" value="JAS80005.1"/>
    <property type="molecule type" value="Transcribed_RNA"/>
</dbReference>
<organism evidence="2">
    <name type="scientific">Homalodisca liturata</name>
    <dbReference type="NCBI Taxonomy" id="320908"/>
    <lineage>
        <taxon>Eukaryota</taxon>
        <taxon>Metazoa</taxon>
        <taxon>Ecdysozoa</taxon>
        <taxon>Arthropoda</taxon>
        <taxon>Hexapoda</taxon>
        <taxon>Insecta</taxon>
        <taxon>Pterygota</taxon>
        <taxon>Neoptera</taxon>
        <taxon>Paraneoptera</taxon>
        <taxon>Hemiptera</taxon>
        <taxon>Auchenorrhyncha</taxon>
        <taxon>Membracoidea</taxon>
        <taxon>Cicadellidae</taxon>
        <taxon>Cicadellinae</taxon>
        <taxon>Proconiini</taxon>
        <taxon>Homalodisca</taxon>
    </lineage>
</organism>
<dbReference type="CDD" id="cd01650">
    <property type="entry name" value="RT_nLTR_like"/>
    <property type="match status" value="1"/>
</dbReference>